<proteinExistence type="predicted"/>
<gene>
    <name evidence="2" type="ORF">PCOR1329_LOCUS15942</name>
</gene>
<dbReference type="Proteomes" id="UP001189429">
    <property type="component" value="Unassembled WGS sequence"/>
</dbReference>
<evidence type="ECO:0000313" key="3">
    <source>
        <dbReference type="Proteomes" id="UP001189429"/>
    </source>
</evidence>
<dbReference type="EMBL" id="CAUYUJ010004864">
    <property type="protein sequence ID" value="CAK0811269.1"/>
    <property type="molecule type" value="Genomic_DNA"/>
</dbReference>
<evidence type="ECO:0000313" key="2">
    <source>
        <dbReference type="EMBL" id="CAK0811269.1"/>
    </source>
</evidence>
<feature type="compositionally biased region" description="Basic residues" evidence="1">
    <location>
        <begin position="223"/>
        <end position="236"/>
    </location>
</feature>
<organism evidence="2 3">
    <name type="scientific">Prorocentrum cordatum</name>
    <dbReference type="NCBI Taxonomy" id="2364126"/>
    <lineage>
        <taxon>Eukaryota</taxon>
        <taxon>Sar</taxon>
        <taxon>Alveolata</taxon>
        <taxon>Dinophyceae</taxon>
        <taxon>Prorocentrales</taxon>
        <taxon>Prorocentraceae</taxon>
        <taxon>Prorocentrum</taxon>
    </lineage>
</organism>
<feature type="compositionally biased region" description="Basic and acidic residues" evidence="1">
    <location>
        <begin position="207"/>
        <end position="222"/>
    </location>
</feature>
<keyword evidence="3" id="KW-1185">Reference proteome</keyword>
<name>A0ABN9QY00_9DINO</name>
<feature type="compositionally biased region" description="Basic and acidic residues" evidence="1">
    <location>
        <begin position="60"/>
        <end position="72"/>
    </location>
</feature>
<feature type="region of interest" description="Disordered" evidence="1">
    <location>
        <begin position="188"/>
        <end position="298"/>
    </location>
</feature>
<evidence type="ECO:0000256" key="1">
    <source>
        <dbReference type="SAM" id="MobiDB-lite"/>
    </source>
</evidence>
<sequence length="298" mass="32635">EISAIAADAAASPPQFLSRRPPANRRLLGERPRGPRGKGATVEGPLSREAVGGSRRVRAERRSGRSAHRADGPRCIIAGRSGWRRGARARVHRESGRIEGAEGRGGGGVPERGDGTRSPPCAQLRRRRPPLALEEGRTLRGPSLWETPEGEADIILRDLGHMWASGRLVVLNRRIPVACSAGRLPRQANVRGRRGGRARAAGRGRRGGGEQQKHEDEKEALKRGTKKLAPTRRRATLPRAREEPAGEARRRRASRRRHISGAPRRAEAARRRTGGSGERHQHTNSEVRADFEHIQSSA</sequence>
<feature type="compositionally biased region" description="Basic residues" evidence="1">
    <location>
        <begin position="191"/>
        <end position="206"/>
    </location>
</feature>
<reference evidence="2" key="1">
    <citation type="submission" date="2023-10" db="EMBL/GenBank/DDBJ databases">
        <authorList>
            <person name="Chen Y."/>
            <person name="Shah S."/>
            <person name="Dougan E. K."/>
            <person name="Thang M."/>
            <person name="Chan C."/>
        </authorList>
    </citation>
    <scope>NUCLEOTIDE SEQUENCE [LARGE SCALE GENOMIC DNA]</scope>
</reference>
<feature type="compositionally biased region" description="Basic and acidic residues" evidence="1">
    <location>
        <begin position="277"/>
        <end position="298"/>
    </location>
</feature>
<accession>A0ABN9QY00</accession>
<feature type="compositionally biased region" description="Basic residues" evidence="1">
    <location>
        <begin position="82"/>
        <end position="91"/>
    </location>
</feature>
<comment type="caution">
    <text evidence="2">The sequence shown here is derived from an EMBL/GenBank/DDBJ whole genome shotgun (WGS) entry which is preliminary data.</text>
</comment>
<feature type="region of interest" description="Disordered" evidence="1">
    <location>
        <begin position="1"/>
        <end position="144"/>
    </location>
</feature>
<feature type="compositionally biased region" description="Basic and acidic residues" evidence="1">
    <location>
        <begin position="92"/>
        <end position="102"/>
    </location>
</feature>
<feature type="non-terminal residue" evidence="2">
    <location>
        <position position="1"/>
    </location>
</feature>
<protein>
    <submittedName>
        <fullName evidence="2">Uncharacterized protein</fullName>
    </submittedName>
</protein>
<feature type="compositionally biased region" description="Basic residues" evidence="1">
    <location>
        <begin position="249"/>
        <end position="259"/>
    </location>
</feature>
<feature type="compositionally biased region" description="Basic and acidic residues" evidence="1">
    <location>
        <begin position="239"/>
        <end position="248"/>
    </location>
</feature>
<feature type="compositionally biased region" description="Low complexity" evidence="1">
    <location>
        <begin position="1"/>
        <end position="12"/>
    </location>
</feature>